<feature type="binding site" evidence="5">
    <location>
        <position position="237"/>
    </location>
    <ligand>
        <name>isopentenyl diphosphate</name>
        <dbReference type="ChEBI" id="CHEBI:128769"/>
    </ligand>
</feature>
<dbReference type="AlphaFoldDB" id="A0AAE3KIM0"/>
<dbReference type="PANTHER" id="PTHR30426">
    <property type="entry name" value="4-HYDROXY-3-METHYLBUT-2-ENYL DIPHOSPHATE REDUCTASE"/>
    <property type="match status" value="1"/>
</dbReference>
<feature type="binding site" evidence="5">
    <location>
        <position position="139"/>
    </location>
    <ligand>
        <name>isopentenyl diphosphate</name>
        <dbReference type="ChEBI" id="CHEBI:128769"/>
    </ligand>
</feature>
<feature type="binding site" evidence="5">
    <location>
        <position position="238"/>
    </location>
    <ligand>
        <name>dimethylallyl diphosphate</name>
        <dbReference type="ChEBI" id="CHEBI:57623"/>
    </ligand>
</feature>
<feature type="binding site" evidence="5">
    <location>
        <position position="27"/>
    </location>
    <ligand>
        <name>[4Fe-4S] cluster</name>
        <dbReference type="ChEBI" id="CHEBI:49883"/>
    </ligand>
</feature>
<evidence type="ECO:0000256" key="2">
    <source>
        <dbReference type="ARBA" id="ARBA00022723"/>
    </source>
</evidence>
<comment type="catalytic activity">
    <reaction evidence="5">
        <text>isopentenyl diphosphate + 2 oxidized [2Fe-2S]-[ferredoxin] + H2O = (2E)-4-hydroxy-3-methylbut-2-enyl diphosphate + 2 reduced [2Fe-2S]-[ferredoxin] + 2 H(+)</text>
        <dbReference type="Rhea" id="RHEA:24488"/>
        <dbReference type="Rhea" id="RHEA-COMP:10000"/>
        <dbReference type="Rhea" id="RHEA-COMP:10001"/>
        <dbReference type="ChEBI" id="CHEBI:15377"/>
        <dbReference type="ChEBI" id="CHEBI:15378"/>
        <dbReference type="ChEBI" id="CHEBI:33737"/>
        <dbReference type="ChEBI" id="CHEBI:33738"/>
        <dbReference type="ChEBI" id="CHEBI:128753"/>
        <dbReference type="ChEBI" id="CHEBI:128769"/>
        <dbReference type="EC" id="1.17.7.4"/>
    </reaction>
</comment>
<dbReference type="EC" id="1.17.7.4" evidence="5"/>
<keyword evidence="5" id="KW-0560">Oxidoreductase</keyword>
<dbReference type="Proteomes" id="UP001206128">
    <property type="component" value="Unassembled WGS sequence"/>
</dbReference>
<feature type="binding site" evidence="5">
    <location>
        <position position="239"/>
    </location>
    <ligand>
        <name>isopentenyl diphosphate</name>
        <dbReference type="ChEBI" id="CHEBI:128769"/>
    </ligand>
</feature>
<keyword evidence="2 5" id="KW-0479">Metal-binding</keyword>
<dbReference type="NCBIfam" id="NF002188">
    <property type="entry name" value="PRK01045.1-2"/>
    <property type="match status" value="1"/>
</dbReference>
<dbReference type="InterPro" id="IPR003451">
    <property type="entry name" value="LytB/IspH"/>
</dbReference>
<comment type="caution">
    <text evidence="6">The sequence shown here is derived from an EMBL/GenBank/DDBJ whole genome shotgun (WGS) entry which is preliminary data.</text>
</comment>
<name>A0AAE3KIM0_9PSEU</name>
<gene>
    <name evidence="5" type="primary">ispH</name>
    <name evidence="6" type="ORF">LX83_005498</name>
</gene>
<feature type="binding site" evidence="5">
    <location>
        <position position="238"/>
    </location>
    <ligand>
        <name>isopentenyl diphosphate</name>
        <dbReference type="ChEBI" id="CHEBI:128769"/>
    </ligand>
</feature>
<proteinExistence type="inferred from homology"/>
<dbReference type="HAMAP" id="MF_00191">
    <property type="entry name" value="IspH"/>
    <property type="match status" value="1"/>
</dbReference>
<comment type="pathway">
    <text evidence="5">Isoprenoid biosynthesis; dimethylallyl diphosphate biosynthesis; dimethylallyl diphosphate from (2E)-4-hydroxy-3-methylbutenyl diphosphate: step 1/1.</text>
</comment>
<feature type="binding site" evidence="5">
    <location>
        <position position="89"/>
    </location>
    <ligand>
        <name>isopentenyl diphosphate</name>
        <dbReference type="ChEBI" id="CHEBI:128769"/>
    </ligand>
</feature>
<protein>
    <recommendedName>
        <fullName evidence="5">4-hydroxy-3-methylbut-2-enyl diphosphate reductase</fullName>
        <shortName evidence="5">HMBPP reductase</shortName>
        <ecNumber evidence="5">1.17.7.4</ecNumber>
    </recommendedName>
</protein>
<dbReference type="EMBL" id="JAMTCK010000014">
    <property type="protein sequence ID" value="MCP2168620.1"/>
    <property type="molecule type" value="Genomic_DNA"/>
</dbReference>
<feature type="binding site" evidence="5">
    <location>
        <position position="238"/>
    </location>
    <ligand>
        <name>(2E)-4-hydroxy-3-methylbut-2-enyl diphosphate</name>
        <dbReference type="ChEBI" id="CHEBI:128753"/>
    </ligand>
</feature>
<reference evidence="6" key="1">
    <citation type="submission" date="2022-06" db="EMBL/GenBank/DDBJ databases">
        <title>Genomic Encyclopedia of Archaeal and Bacterial Type Strains, Phase II (KMG-II): from individual species to whole genera.</title>
        <authorList>
            <person name="Goeker M."/>
        </authorList>
    </citation>
    <scope>NUCLEOTIDE SEQUENCE</scope>
    <source>
        <strain evidence="6">DSM 43935</strain>
    </source>
</reference>
<feature type="binding site" evidence="5">
    <location>
        <position position="239"/>
    </location>
    <ligand>
        <name>dimethylallyl diphosphate</name>
        <dbReference type="ChEBI" id="CHEBI:57623"/>
    </ligand>
</feature>
<dbReference type="PANTHER" id="PTHR30426:SF0">
    <property type="entry name" value="4-HYDROXY-3-METHYLBUT-2-ENYL DIPHOSPHATE REDUCTASE"/>
    <property type="match status" value="1"/>
</dbReference>
<feature type="binding site" evidence="5">
    <location>
        <position position="89"/>
    </location>
    <ligand>
        <name>dimethylallyl diphosphate</name>
        <dbReference type="ChEBI" id="CHEBI:57623"/>
    </ligand>
</feature>
<feature type="binding site" evidence="5">
    <location>
        <position position="237"/>
    </location>
    <ligand>
        <name>dimethylallyl diphosphate</name>
        <dbReference type="ChEBI" id="CHEBI:57623"/>
    </ligand>
</feature>
<keyword evidence="5" id="KW-0414">Isoprene biosynthesis</keyword>
<keyword evidence="7" id="KW-1185">Reference proteome</keyword>
<dbReference type="GO" id="GO:0046872">
    <property type="term" value="F:metal ion binding"/>
    <property type="evidence" value="ECO:0007669"/>
    <property type="project" value="UniProtKB-KW"/>
</dbReference>
<comment type="similarity">
    <text evidence="5">Belongs to the IspH family.</text>
</comment>
<dbReference type="GO" id="GO:0019288">
    <property type="term" value="P:isopentenyl diphosphate biosynthetic process, methylerythritol 4-phosphate pathway"/>
    <property type="evidence" value="ECO:0007669"/>
    <property type="project" value="UniProtKB-UniRule"/>
</dbReference>
<feature type="binding site" evidence="5">
    <location>
        <position position="281"/>
    </location>
    <ligand>
        <name>dimethylallyl diphosphate</name>
        <dbReference type="ChEBI" id="CHEBI:57623"/>
    </ligand>
</feature>
<comment type="function">
    <text evidence="5">Catalyzes the conversion of 1-hydroxy-2-methyl-2-(E)-butenyl 4-diphosphate (HMBPP) into a mixture of isopentenyl diphosphate (IPP) and dimethylallyl diphosphate (DMAPP). Acts in the terminal step of the DOXP/MEP pathway for isoprenoid precursor biosynthesis.</text>
</comment>
<feature type="binding site" evidence="5">
    <location>
        <position position="209"/>
    </location>
    <ligand>
        <name>[4Fe-4S] cluster</name>
        <dbReference type="ChEBI" id="CHEBI:49883"/>
    </ligand>
</feature>
<dbReference type="NCBIfam" id="TIGR00216">
    <property type="entry name" value="ispH_lytB"/>
    <property type="match status" value="1"/>
</dbReference>
<feature type="binding site" evidence="5">
    <location>
        <position position="237"/>
    </location>
    <ligand>
        <name>(2E)-4-hydroxy-3-methylbut-2-enyl diphosphate</name>
        <dbReference type="ChEBI" id="CHEBI:128753"/>
    </ligand>
</feature>
<feature type="binding site" evidence="5">
    <location>
        <position position="281"/>
    </location>
    <ligand>
        <name>isopentenyl diphosphate</name>
        <dbReference type="ChEBI" id="CHEBI:128769"/>
    </ligand>
</feature>
<sequence length="333" mass="35715">MANASSDEHAEGQEPRRILLAGPRSFCAGVERAIEIVERALASRGAPVYVRKQIVHNAYVVDDLARRGAVFVEELDEVPDGATVVFSAHGVSPAVRAEAERRGLDVIDGTCPLVSKVHAKARRYAARGDTVVLIGHAGHEEVEGTLGEAPESMVLVETVDQIRELSVPDPERVSYLTQTTLAVDETAEFVDALREKFPLLHEPPSEDICYATTNRQHALNAIVAEADLVLVVGSPNSSNSVRLVELSRRQGTPAHLIDRAGDIDPAWLDGVRTVGLTAGASAPPALVTEVVTALGELGPVTVEEREVTRETTHFELPWVVRGTAEQSTSSLPG</sequence>
<keyword evidence="1 5" id="KW-0004">4Fe-4S</keyword>
<organism evidence="6 7">
    <name type="scientific">Goodfellowiella coeruleoviolacea</name>
    <dbReference type="NCBI Taxonomy" id="334858"/>
    <lineage>
        <taxon>Bacteria</taxon>
        <taxon>Bacillati</taxon>
        <taxon>Actinomycetota</taxon>
        <taxon>Actinomycetes</taxon>
        <taxon>Pseudonocardiales</taxon>
        <taxon>Pseudonocardiaceae</taxon>
        <taxon>Goodfellowiella</taxon>
    </lineage>
</organism>
<feature type="binding site" evidence="5">
    <location>
        <position position="56"/>
    </location>
    <ligand>
        <name>isopentenyl diphosphate</name>
        <dbReference type="ChEBI" id="CHEBI:128769"/>
    </ligand>
</feature>
<feature type="binding site" evidence="5">
    <location>
        <position position="179"/>
    </location>
    <ligand>
        <name>(2E)-4-hydroxy-3-methylbut-2-enyl diphosphate</name>
        <dbReference type="ChEBI" id="CHEBI:128753"/>
    </ligand>
</feature>
<comment type="pathway">
    <text evidence="5">Isoprenoid biosynthesis; isopentenyl diphosphate biosynthesis via DXP pathway; isopentenyl diphosphate from 1-deoxy-D-xylulose 5-phosphate: step 6/6.</text>
</comment>
<dbReference type="NCBIfam" id="NF002190">
    <property type="entry name" value="PRK01045.1-4"/>
    <property type="match status" value="1"/>
</dbReference>
<dbReference type="Gene3D" id="3.40.1010.20">
    <property type="entry name" value="4-hydroxy-3-methylbut-2-enyl diphosphate reductase, catalytic domain"/>
    <property type="match status" value="2"/>
</dbReference>
<dbReference type="RefSeq" id="WP_253776623.1">
    <property type="nucleotide sequence ID" value="NZ_JAMTCK010000014.1"/>
</dbReference>
<feature type="binding site" evidence="5">
    <location>
        <position position="56"/>
    </location>
    <ligand>
        <name>dimethylallyl diphosphate</name>
        <dbReference type="ChEBI" id="CHEBI:57623"/>
    </ligand>
</feature>
<feature type="binding site" evidence="5">
    <location>
        <position position="56"/>
    </location>
    <ligand>
        <name>(2E)-4-hydroxy-3-methylbut-2-enyl diphosphate</name>
        <dbReference type="ChEBI" id="CHEBI:128753"/>
    </ligand>
</feature>
<accession>A0AAE3KIM0</accession>
<dbReference type="Pfam" id="PF02401">
    <property type="entry name" value="LYTB"/>
    <property type="match status" value="1"/>
</dbReference>
<dbReference type="NCBIfam" id="NF002189">
    <property type="entry name" value="PRK01045.1-3"/>
    <property type="match status" value="1"/>
</dbReference>
<feature type="binding site" evidence="5">
    <location>
        <position position="139"/>
    </location>
    <ligand>
        <name>dimethylallyl diphosphate</name>
        <dbReference type="ChEBI" id="CHEBI:57623"/>
    </ligand>
</feature>
<evidence type="ECO:0000256" key="3">
    <source>
        <dbReference type="ARBA" id="ARBA00023004"/>
    </source>
</evidence>
<feature type="binding site" evidence="5">
    <location>
        <position position="139"/>
    </location>
    <ligand>
        <name>(2E)-4-hydroxy-3-methylbut-2-enyl diphosphate</name>
        <dbReference type="ChEBI" id="CHEBI:128753"/>
    </ligand>
</feature>
<keyword evidence="4 5" id="KW-0411">Iron-sulfur</keyword>
<dbReference type="CDD" id="cd13944">
    <property type="entry name" value="lytB_ispH"/>
    <property type="match status" value="1"/>
</dbReference>
<dbReference type="GO" id="GO:0016114">
    <property type="term" value="P:terpenoid biosynthetic process"/>
    <property type="evidence" value="ECO:0007669"/>
    <property type="project" value="UniProtKB-UniRule"/>
</dbReference>
<keyword evidence="3 5" id="KW-0408">Iron</keyword>
<dbReference type="GO" id="GO:0051745">
    <property type="term" value="F:4-hydroxy-3-methylbut-2-enyl diphosphate reductase activity"/>
    <property type="evidence" value="ECO:0007669"/>
    <property type="project" value="UniProtKB-UniRule"/>
</dbReference>
<evidence type="ECO:0000256" key="4">
    <source>
        <dbReference type="ARBA" id="ARBA00023014"/>
    </source>
</evidence>
<feature type="active site" description="Proton donor" evidence="5">
    <location>
        <position position="141"/>
    </location>
</feature>
<feature type="binding site" evidence="5">
    <location>
        <position position="89"/>
    </location>
    <ligand>
        <name>(2E)-4-hydroxy-3-methylbut-2-enyl diphosphate</name>
        <dbReference type="ChEBI" id="CHEBI:128753"/>
    </ligand>
</feature>
<feature type="binding site" evidence="5">
    <location>
        <position position="281"/>
    </location>
    <ligand>
        <name>(2E)-4-hydroxy-3-methylbut-2-enyl diphosphate</name>
        <dbReference type="ChEBI" id="CHEBI:128753"/>
    </ligand>
</feature>
<dbReference type="GO" id="GO:0050992">
    <property type="term" value="P:dimethylallyl diphosphate biosynthetic process"/>
    <property type="evidence" value="ECO:0007669"/>
    <property type="project" value="UniProtKB-UniRule"/>
</dbReference>
<evidence type="ECO:0000313" key="7">
    <source>
        <dbReference type="Proteomes" id="UP001206128"/>
    </source>
</evidence>
<evidence type="ECO:0000256" key="5">
    <source>
        <dbReference type="HAMAP-Rule" id="MF_00191"/>
    </source>
</evidence>
<dbReference type="Gene3D" id="3.40.50.11270">
    <property type="match status" value="1"/>
</dbReference>
<feature type="binding site" evidence="5">
    <location>
        <position position="239"/>
    </location>
    <ligand>
        <name>(2E)-4-hydroxy-3-methylbut-2-enyl diphosphate</name>
        <dbReference type="ChEBI" id="CHEBI:128753"/>
    </ligand>
</feature>
<feature type="binding site" evidence="5">
    <location>
        <position position="111"/>
    </location>
    <ligand>
        <name>[4Fe-4S] cluster</name>
        <dbReference type="ChEBI" id="CHEBI:49883"/>
    </ligand>
</feature>
<comment type="catalytic activity">
    <reaction evidence="5">
        <text>dimethylallyl diphosphate + 2 oxidized [2Fe-2S]-[ferredoxin] + H2O = (2E)-4-hydroxy-3-methylbut-2-enyl diphosphate + 2 reduced [2Fe-2S]-[ferredoxin] + 2 H(+)</text>
        <dbReference type="Rhea" id="RHEA:24825"/>
        <dbReference type="Rhea" id="RHEA-COMP:10000"/>
        <dbReference type="Rhea" id="RHEA-COMP:10001"/>
        <dbReference type="ChEBI" id="CHEBI:15377"/>
        <dbReference type="ChEBI" id="CHEBI:15378"/>
        <dbReference type="ChEBI" id="CHEBI:33737"/>
        <dbReference type="ChEBI" id="CHEBI:33738"/>
        <dbReference type="ChEBI" id="CHEBI:57623"/>
        <dbReference type="ChEBI" id="CHEBI:128753"/>
        <dbReference type="EC" id="1.17.7.4"/>
    </reaction>
</comment>
<comment type="cofactor">
    <cofactor evidence="5">
        <name>[4Fe-4S] cluster</name>
        <dbReference type="ChEBI" id="CHEBI:49883"/>
    </cofactor>
    <text evidence="5">Binds 1 [4Fe-4S] cluster per subunit.</text>
</comment>
<dbReference type="GO" id="GO:0051539">
    <property type="term" value="F:4 iron, 4 sulfur cluster binding"/>
    <property type="evidence" value="ECO:0007669"/>
    <property type="project" value="UniProtKB-UniRule"/>
</dbReference>
<evidence type="ECO:0000313" key="6">
    <source>
        <dbReference type="EMBL" id="MCP2168620.1"/>
    </source>
</evidence>
<evidence type="ECO:0000256" key="1">
    <source>
        <dbReference type="ARBA" id="ARBA00022485"/>
    </source>
</evidence>